<feature type="domain" description="IrrE N-terminal-like" evidence="1">
    <location>
        <begin position="32"/>
        <end position="177"/>
    </location>
</feature>
<dbReference type="InterPro" id="IPR052345">
    <property type="entry name" value="Rad_response_metalloprotease"/>
</dbReference>
<name>A0ABR9XXH0_9STAP</name>
<dbReference type="Proteomes" id="UP000647980">
    <property type="component" value="Unassembled WGS sequence"/>
</dbReference>
<keyword evidence="3" id="KW-1185">Reference proteome</keyword>
<dbReference type="RefSeq" id="WP_135097001.1">
    <property type="nucleotide sequence ID" value="NZ_JADGLW010000002.1"/>
</dbReference>
<dbReference type="InterPro" id="IPR010359">
    <property type="entry name" value="IrrE_HExxH"/>
</dbReference>
<evidence type="ECO:0000259" key="1">
    <source>
        <dbReference type="Pfam" id="PF06114"/>
    </source>
</evidence>
<dbReference type="PANTHER" id="PTHR43236">
    <property type="entry name" value="ANTITOXIN HIGA1"/>
    <property type="match status" value="1"/>
</dbReference>
<evidence type="ECO:0000313" key="3">
    <source>
        <dbReference type="Proteomes" id="UP000647980"/>
    </source>
</evidence>
<dbReference type="PANTHER" id="PTHR43236:SF2">
    <property type="entry name" value="BLL0069 PROTEIN"/>
    <property type="match status" value="1"/>
</dbReference>
<proteinExistence type="predicted"/>
<sequence>MERIRTLVNELRVNDENFAFEHVLNNLEDVIEKFGVKVFYSDMSGFPNPRKVSGYTRMAKNGQPEIVVNAKESEGRRRFTMAHELGHIIMHWGYPESKISKDQMTILYRQDSYYNHDLYEYEKEANEFAAQLLAPIDVIERVIVEPVSSFEEDQLDFLSSRIAESFNITKSFANVQLEKLRA</sequence>
<organism evidence="2 3">
    <name type="scientific">Jeotgalicoccus nanhaiensis</name>
    <dbReference type="NCBI Taxonomy" id="568603"/>
    <lineage>
        <taxon>Bacteria</taxon>
        <taxon>Bacillati</taxon>
        <taxon>Bacillota</taxon>
        <taxon>Bacilli</taxon>
        <taxon>Bacillales</taxon>
        <taxon>Staphylococcaceae</taxon>
        <taxon>Jeotgalicoccus</taxon>
    </lineage>
</organism>
<gene>
    <name evidence="2" type="ORF">IR135_04260</name>
</gene>
<dbReference type="Gene3D" id="1.10.10.2910">
    <property type="match status" value="1"/>
</dbReference>
<protein>
    <submittedName>
        <fullName evidence="2">ImmA/IrrE family metallo-endopeptidase</fullName>
    </submittedName>
</protein>
<dbReference type="Pfam" id="PF06114">
    <property type="entry name" value="Peptidase_M78"/>
    <property type="match status" value="1"/>
</dbReference>
<reference evidence="2 3" key="1">
    <citation type="submission" date="2020-10" db="EMBL/GenBank/DDBJ databases">
        <title>Mouse Oral microbiota.</title>
        <authorList>
            <person name="Joseph S."/>
            <person name="Aduse-Opoku J."/>
        </authorList>
    </citation>
    <scope>NUCLEOTIDE SEQUENCE [LARGE SCALE GENOMIC DNA]</scope>
    <source>
        <strain evidence="2 3">19428wE5_W307</strain>
    </source>
</reference>
<accession>A0ABR9XXH0</accession>
<evidence type="ECO:0000313" key="2">
    <source>
        <dbReference type="EMBL" id="MBF0753476.1"/>
    </source>
</evidence>
<comment type="caution">
    <text evidence="2">The sequence shown here is derived from an EMBL/GenBank/DDBJ whole genome shotgun (WGS) entry which is preliminary data.</text>
</comment>
<dbReference type="EMBL" id="JADGLW010000002">
    <property type="protein sequence ID" value="MBF0753476.1"/>
    <property type="molecule type" value="Genomic_DNA"/>
</dbReference>